<dbReference type="PANTHER" id="PTHR42813:SF7">
    <property type="entry name" value="ALCOHOL DEHYDROGENASE (ZN-DEPENDENT)-RELATED"/>
    <property type="match status" value="1"/>
</dbReference>
<organism evidence="5 6">
    <name type="scientific">Candidatus Mycolicibacterium alkanivorans</name>
    <dbReference type="NCBI Taxonomy" id="2954114"/>
    <lineage>
        <taxon>Bacteria</taxon>
        <taxon>Bacillati</taxon>
        <taxon>Actinomycetota</taxon>
        <taxon>Actinomycetes</taxon>
        <taxon>Mycobacteriales</taxon>
        <taxon>Mycobacteriaceae</taxon>
        <taxon>Mycolicibacterium</taxon>
    </lineage>
</organism>
<keyword evidence="2" id="KW-0479">Metal-binding</keyword>
<accession>A0ABS9YS52</accession>
<dbReference type="SUPFAM" id="SSF50129">
    <property type="entry name" value="GroES-like"/>
    <property type="match status" value="1"/>
</dbReference>
<dbReference type="InterPro" id="IPR013154">
    <property type="entry name" value="ADH-like_N"/>
</dbReference>
<dbReference type="Pfam" id="PF08240">
    <property type="entry name" value="ADH_N"/>
    <property type="match status" value="1"/>
</dbReference>
<evidence type="ECO:0000256" key="1">
    <source>
        <dbReference type="ARBA" id="ARBA00001947"/>
    </source>
</evidence>
<dbReference type="InterPro" id="IPR036291">
    <property type="entry name" value="NAD(P)-bd_dom_sf"/>
</dbReference>
<dbReference type="PANTHER" id="PTHR42813">
    <property type="entry name" value="ZINC-TYPE ALCOHOL DEHYDROGENASE-LIKE"/>
    <property type="match status" value="1"/>
</dbReference>
<dbReference type="Gene3D" id="3.90.180.10">
    <property type="entry name" value="Medium-chain alcohol dehydrogenases, catalytic domain"/>
    <property type="match status" value="1"/>
</dbReference>
<dbReference type="Proteomes" id="UP001139068">
    <property type="component" value="Unassembled WGS sequence"/>
</dbReference>
<comment type="cofactor">
    <cofactor evidence="1">
        <name>Zn(2+)</name>
        <dbReference type="ChEBI" id="CHEBI:29105"/>
    </cofactor>
</comment>
<evidence type="ECO:0000256" key="3">
    <source>
        <dbReference type="ARBA" id="ARBA00022833"/>
    </source>
</evidence>
<feature type="domain" description="Alcohol dehydrogenase-like N-terminal" evidence="4">
    <location>
        <begin position="20"/>
        <end position="132"/>
    </location>
</feature>
<evidence type="ECO:0000313" key="6">
    <source>
        <dbReference type="Proteomes" id="UP001139068"/>
    </source>
</evidence>
<reference evidence="5" key="1">
    <citation type="journal article" date="2022" name="ISME J.">
        <title>Identification of active gaseous-alkane degraders at natural gas seeps.</title>
        <authorList>
            <person name="Farhan Ul Haque M."/>
            <person name="Hernandez M."/>
            <person name="Crombie A.T."/>
            <person name="Murrell J.C."/>
        </authorList>
    </citation>
    <scope>NUCLEOTIDE SEQUENCE</scope>
    <source>
        <strain evidence="5">ANDR5</strain>
    </source>
</reference>
<dbReference type="SUPFAM" id="SSF51735">
    <property type="entry name" value="NAD(P)-binding Rossmann-fold domains"/>
    <property type="match status" value="1"/>
</dbReference>
<evidence type="ECO:0000256" key="2">
    <source>
        <dbReference type="ARBA" id="ARBA00022723"/>
    </source>
</evidence>
<evidence type="ECO:0000313" key="5">
    <source>
        <dbReference type="EMBL" id="MCI4674068.1"/>
    </source>
</evidence>
<comment type="caution">
    <text evidence="5">The sequence shown here is derived from an EMBL/GenBank/DDBJ whole genome shotgun (WGS) entry which is preliminary data.</text>
</comment>
<evidence type="ECO:0000259" key="4">
    <source>
        <dbReference type="Pfam" id="PF08240"/>
    </source>
</evidence>
<dbReference type="Gene3D" id="3.40.50.720">
    <property type="entry name" value="NAD(P)-binding Rossmann-like Domain"/>
    <property type="match status" value="1"/>
</dbReference>
<protein>
    <submittedName>
        <fullName evidence="5">Alcohol dehydrogenase catalytic domain-containing protein</fullName>
    </submittedName>
</protein>
<sequence>MTAPGQLAWSDTPVPRLQDAHAALVRPVVVATCDFDHLIVSGRAPVAYPVQIGHEMVAEVVDVGEKVQNVQPGDRVVVPFQVNCGSCAQCTATRTSCCTAVPWLSCYGLGAGAGDWGGAVSDAVHVPYADAMLLALPEKLAPEVAAAAGCNLTDAYRCVVPQLRDAPGSPVLIVANGFQNIGLMCVAFARTLGDASVCVFGLAPELERRARAMGATILDSAADIERHAYPIVVEASLDDDLLATALSATAPGGTCTISAMYTKPQTPVPMLDLFAACATIHTGQPHVRGLLPDVLALVALPTFPSGELVDAVHPWNEAITAFTSPGKHIITRP</sequence>
<name>A0ABS9YS52_9MYCO</name>
<dbReference type="RefSeq" id="WP_243073206.1">
    <property type="nucleotide sequence ID" value="NZ_JAIVFL010000001.1"/>
</dbReference>
<proteinExistence type="predicted"/>
<dbReference type="InterPro" id="IPR011032">
    <property type="entry name" value="GroES-like_sf"/>
</dbReference>
<keyword evidence="6" id="KW-1185">Reference proteome</keyword>
<dbReference type="EMBL" id="JAIVFL010000001">
    <property type="protein sequence ID" value="MCI4674068.1"/>
    <property type="molecule type" value="Genomic_DNA"/>
</dbReference>
<gene>
    <name evidence="5" type="ORF">K9U37_03540</name>
</gene>
<keyword evidence="3" id="KW-0862">Zinc</keyword>